<evidence type="ECO:0000256" key="3">
    <source>
        <dbReference type="ARBA" id="ARBA00022605"/>
    </source>
</evidence>
<evidence type="ECO:0000256" key="5">
    <source>
        <dbReference type="ARBA" id="ARBA00022962"/>
    </source>
</evidence>
<evidence type="ECO:0000256" key="9">
    <source>
        <dbReference type="ARBA" id="ARBA00049534"/>
    </source>
</evidence>
<dbReference type="HAMAP" id="MF_00278">
    <property type="entry name" value="HisH"/>
    <property type="match status" value="1"/>
</dbReference>
<dbReference type="CDD" id="cd01748">
    <property type="entry name" value="GATase1_IGP_Synthase"/>
    <property type="match status" value="1"/>
</dbReference>
<protein>
    <recommendedName>
        <fullName evidence="10">Imidazole glycerol phosphate synthase subunit HisH</fullName>
        <ecNumber evidence="10">4.3.2.10</ecNumber>
    </recommendedName>
    <alternativeName>
        <fullName evidence="10">IGP synthase glutaminase subunit</fullName>
        <ecNumber evidence="10">3.5.1.2</ecNumber>
    </alternativeName>
    <alternativeName>
        <fullName evidence="10">IGP synthase subunit HisH</fullName>
    </alternativeName>
    <alternativeName>
        <fullName evidence="10">ImGP synthase subunit HisH</fullName>
        <shortName evidence="10">IGPS subunit HisH</shortName>
    </alternativeName>
</protein>
<dbReference type="AlphaFoldDB" id="A0A562RRG0"/>
<reference evidence="13 14" key="1">
    <citation type="submission" date="2019-07" db="EMBL/GenBank/DDBJ databases">
        <title>Genome sequencing of 100 strains of the haloalkaliphilic chemolithoautotrophic sulfur-oxidizing bacterium Thioalkalivibrio.</title>
        <authorList>
            <person name="Muyzer G."/>
        </authorList>
    </citation>
    <scope>NUCLEOTIDE SEQUENCE [LARGE SCALE GENOMIC DNA]</scope>
    <source>
        <strain evidence="13 14">ASO4-4</strain>
    </source>
</reference>
<dbReference type="PANTHER" id="PTHR42701">
    <property type="entry name" value="IMIDAZOLE GLYCEROL PHOSPHATE SYNTHASE SUBUNIT HISH"/>
    <property type="match status" value="1"/>
</dbReference>
<dbReference type="InterPro" id="IPR029062">
    <property type="entry name" value="Class_I_gatase-like"/>
</dbReference>
<evidence type="ECO:0000313" key="14">
    <source>
        <dbReference type="Proteomes" id="UP000318307"/>
    </source>
</evidence>
<feature type="active site" evidence="10 11">
    <location>
        <position position="188"/>
    </location>
</feature>
<dbReference type="OrthoDB" id="9807749at2"/>
<evidence type="ECO:0000256" key="6">
    <source>
        <dbReference type="ARBA" id="ARBA00023102"/>
    </source>
</evidence>
<feature type="active site" evidence="10 11">
    <location>
        <position position="190"/>
    </location>
</feature>
<comment type="catalytic activity">
    <reaction evidence="8 10">
        <text>5-[(5-phospho-1-deoxy-D-ribulos-1-ylimino)methylamino]-1-(5-phospho-beta-D-ribosyl)imidazole-4-carboxamide + L-glutamine = D-erythro-1-(imidazol-4-yl)glycerol 3-phosphate + 5-amino-1-(5-phospho-beta-D-ribosyl)imidazole-4-carboxamide + L-glutamate + H(+)</text>
        <dbReference type="Rhea" id="RHEA:24793"/>
        <dbReference type="ChEBI" id="CHEBI:15378"/>
        <dbReference type="ChEBI" id="CHEBI:29985"/>
        <dbReference type="ChEBI" id="CHEBI:58278"/>
        <dbReference type="ChEBI" id="CHEBI:58359"/>
        <dbReference type="ChEBI" id="CHEBI:58475"/>
        <dbReference type="ChEBI" id="CHEBI:58525"/>
        <dbReference type="EC" id="4.3.2.10"/>
    </reaction>
</comment>
<dbReference type="GO" id="GO:0000105">
    <property type="term" value="P:L-histidine biosynthetic process"/>
    <property type="evidence" value="ECO:0007669"/>
    <property type="project" value="UniProtKB-UniRule"/>
</dbReference>
<dbReference type="PIRSF" id="PIRSF000495">
    <property type="entry name" value="Amidotransf_hisH"/>
    <property type="match status" value="1"/>
</dbReference>
<comment type="function">
    <text evidence="10">IGPS catalyzes the conversion of PRFAR and glutamine to IGP, AICAR and glutamate. The HisH subunit catalyzes the hydrolysis of glutamine to glutamate and ammonia as part of the synthesis of IGP and AICAR. The resulting ammonia molecule is channeled to the active site of HisF.</text>
</comment>
<dbReference type="PROSITE" id="PS51273">
    <property type="entry name" value="GATASE_TYPE_1"/>
    <property type="match status" value="1"/>
</dbReference>
<keyword evidence="4 10" id="KW-0378">Hydrolase</keyword>
<dbReference type="GO" id="GO:0016829">
    <property type="term" value="F:lyase activity"/>
    <property type="evidence" value="ECO:0007669"/>
    <property type="project" value="UniProtKB-KW"/>
</dbReference>
<sequence>MIAIIDYDAGNLTSVARALAHLGHAYRITRESGEILQADRVIFPGVGAAASAMESLKNYGLDTVLHQVMDAGMPLLGICLGTQIITGFSEEGDVPCLGLIPGRVRAFPASMKDDADRALKIPHMGWNRVQVKRVHPVLWDIRGEDAFYFVHGYYPEPENPDHVLATTPYGIEFVSAMGFGNLVATQFHPEKSGKPGLKLLDNFCRWGGEV</sequence>
<dbReference type="GO" id="GO:0004359">
    <property type="term" value="F:glutaminase activity"/>
    <property type="evidence" value="ECO:0007669"/>
    <property type="project" value="UniProtKB-EC"/>
</dbReference>
<dbReference type="NCBIfam" id="TIGR01855">
    <property type="entry name" value="IMP_synth_hisH"/>
    <property type="match status" value="1"/>
</dbReference>
<comment type="caution">
    <text evidence="13">The sequence shown here is derived from an EMBL/GenBank/DDBJ whole genome shotgun (WGS) entry which is preliminary data.</text>
</comment>
<keyword evidence="3 10" id="KW-0028">Amino-acid biosynthesis</keyword>
<dbReference type="EC" id="4.3.2.10" evidence="10"/>
<gene>
    <name evidence="10" type="primary">hisH</name>
    <name evidence="13" type="ORF">LZ24_01948</name>
</gene>
<proteinExistence type="inferred from homology"/>
<comment type="pathway">
    <text evidence="1 10">Amino-acid biosynthesis; L-histidine biosynthesis; L-histidine from 5-phospho-alpha-D-ribose 1-diphosphate: step 5/9.</text>
</comment>
<evidence type="ECO:0000256" key="7">
    <source>
        <dbReference type="ARBA" id="ARBA00023239"/>
    </source>
</evidence>
<comment type="subcellular location">
    <subcellularLocation>
        <location evidence="10">Cytoplasm</location>
    </subcellularLocation>
</comment>
<dbReference type="SUPFAM" id="SSF52317">
    <property type="entry name" value="Class I glutamine amidotransferase-like"/>
    <property type="match status" value="1"/>
</dbReference>
<dbReference type="InterPro" id="IPR017926">
    <property type="entry name" value="GATASE"/>
</dbReference>
<dbReference type="GO" id="GO:0000107">
    <property type="term" value="F:imidazoleglycerol-phosphate synthase activity"/>
    <property type="evidence" value="ECO:0007669"/>
    <property type="project" value="UniProtKB-UniRule"/>
</dbReference>
<keyword evidence="10" id="KW-0963">Cytoplasm</keyword>
<evidence type="ECO:0000256" key="8">
    <source>
        <dbReference type="ARBA" id="ARBA00047838"/>
    </source>
</evidence>
<evidence type="ECO:0000256" key="2">
    <source>
        <dbReference type="ARBA" id="ARBA00011152"/>
    </source>
</evidence>
<accession>A0A562RRG0</accession>
<dbReference type="Gene3D" id="3.40.50.880">
    <property type="match status" value="1"/>
</dbReference>
<keyword evidence="6 10" id="KW-0368">Histidine biosynthesis</keyword>
<keyword evidence="5 10" id="KW-0315">Glutamine amidotransferase</keyword>
<evidence type="ECO:0000256" key="4">
    <source>
        <dbReference type="ARBA" id="ARBA00022801"/>
    </source>
</evidence>
<evidence type="ECO:0000313" key="13">
    <source>
        <dbReference type="EMBL" id="TWI71675.1"/>
    </source>
</evidence>
<evidence type="ECO:0000259" key="12">
    <source>
        <dbReference type="Pfam" id="PF00117"/>
    </source>
</evidence>
<evidence type="ECO:0000256" key="10">
    <source>
        <dbReference type="HAMAP-Rule" id="MF_00278"/>
    </source>
</evidence>
<dbReference type="RefSeq" id="WP_144684920.1">
    <property type="nucleotide sequence ID" value="NZ_VLLC01000013.1"/>
</dbReference>
<organism evidence="13 14">
    <name type="scientific">Desulfobotulus alkaliphilus</name>
    <dbReference type="NCBI Taxonomy" id="622671"/>
    <lineage>
        <taxon>Bacteria</taxon>
        <taxon>Pseudomonadati</taxon>
        <taxon>Thermodesulfobacteriota</taxon>
        <taxon>Desulfobacteria</taxon>
        <taxon>Desulfobacterales</taxon>
        <taxon>Desulfobacteraceae</taxon>
        <taxon>Desulfobotulus</taxon>
    </lineage>
</organism>
<feature type="domain" description="Glutamine amidotransferase" evidence="12">
    <location>
        <begin position="4"/>
        <end position="203"/>
    </location>
</feature>
<dbReference type="UniPathway" id="UPA00031">
    <property type="reaction ID" value="UER00010"/>
</dbReference>
<dbReference type="PANTHER" id="PTHR42701:SF1">
    <property type="entry name" value="IMIDAZOLE GLYCEROL PHOSPHATE SYNTHASE SUBUNIT HISH"/>
    <property type="match status" value="1"/>
</dbReference>
<feature type="active site" description="Nucleophile" evidence="10 11">
    <location>
        <position position="79"/>
    </location>
</feature>
<keyword evidence="14" id="KW-1185">Reference proteome</keyword>
<keyword evidence="7 10" id="KW-0456">Lyase</keyword>
<dbReference type="EMBL" id="VLLC01000013">
    <property type="protein sequence ID" value="TWI71675.1"/>
    <property type="molecule type" value="Genomic_DNA"/>
</dbReference>
<name>A0A562RRG0_9BACT</name>
<dbReference type="Proteomes" id="UP000318307">
    <property type="component" value="Unassembled WGS sequence"/>
</dbReference>
<dbReference type="InterPro" id="IPR010139">
    <property type="entry name" value="Imidazole-glycPsynth_HisH"/>
</dbReference>
<dbReference type="Pfam" id="PF00117">
    <property type="entry name" value="GATase"/>
    <property type="match status" value="1"/>
</dbReference>
<dbReference type="GO" id="GO:0005737">
    <property type="term" value="C:cytoplasm"/>
    <property type="evidence" value="ECO:0007669"/>
    <property type="project" value="UniProtKB-SubCell"/>
</dbReference>
<dbReference type="EC" id="3.5.1.2" evidence="10"/>
<evidence type="ECO:0000256" key="11">
    <source>
        <dbReference type="PIRSR" id="PIRSR000495-1"/>
    </source>
</evidence>
<comment type="catalytic activity">
    <reaction evidence="9 10">
        <text>L-glutamine + H2O = L-glutamate + NH4(+)</text>
        <dbReference type="Rhea" id="RHEA:15889"/>
        <dbReference type="ChEBI" id="CHEBI:15377"/>
        <dbReference type="ChEBI" id="CHEBI:28938"/>
        <dbReference type="ChEBI" id="CHEBI:29985"/>
        <dbReference type="ChEBI" id="CHEBI:58359"/>
        <dbReference type="EC" id="3.5.1.2"/>
    </reaction>
</comment>
<evidence type="ECO:0000256" key="1">
    <source>
        <dbReference type="ARBA" id="ARBA00005091"/>
    </source>
</evidence>
<comment type="subunit">
    <text evidence="2 10">Heterodimer of HisH and HisF.</text>
</comment>